<reference evidence="3 4" key="1">
    <citation type="submission" date="2019-11" db="EMBL/GenBank/DDBJ databases">
        <title>Pseudooceanicola pacifica sp. nov., isolated from deep-sea sediment of the Pacific Ocean.</title>
        <authorList>
            <person name="Lyu L."/>
        </authorList>
    </citation>
    <scope>NUCLEOTIDE SEQUENCE [LARGE SCALE GENOMIC DNA]</scope>
    <source>
        <strain evidence="3 4">216_PA32_1</strain>
    </source>
</reference>
<feature type="transmembrane region" description="Helical" evidence="1">
    <location>
        <begin position="129"/>
        <end position="147"/>
    </location>
</feature>
<comment type="caution">
    <text evidence="3">The sequence shown here is derived from an EMBL/GenBank/DDBJ whole genome shotgun (WGS) entry which is preliminary data.</text>
</comment>
<protein>
    <submittedName>
        <fullName evidence="3">Tripartite tricarboxylate transporter TctB family protein</fullName>
    </submittedName>
</protein>
<feature type="transmembrane region" description="Helical" evidence="1">
    <location>
        <begin position="81"/>
        <end position="99"/>
    </location>
</feature>
<dbReference type="RefSeq" id="WP_160382902.1">
    <property type="nucleotide sequence ID" value="NZ_WNXQ01000006.1"/>
</dbReference>
<accession>A0A844W7E9</accession>
<feature type="transmembrane region" description="Helical" evidence="1">
    <location>
        <begin position="18"/>
        <end position="38"/>
    </location>
</feature>
<keyword evidence="4" id="KW-1185">Reference proteome</keyword>
<dbReference type="AlphaFoldDB" id="A0A844W7E9"/>
<sequence length="160" mass="17260">MTVSPDLSRRIAIHRNHIFALIFVAISLGFGIHAWTSMNIGTPADMGPGFFPLMLSLMLTMLSLGVGFVPPEPDEEPLTVVSLRVLVLVLSGPVIFALSIRTLGLLPSVLITVFTVSFASRFARLRNSALLAGGFTAFCVVVFHSLLNLPIPLWGSWITG</sequence>
<evidence type="ECO:0000256" key="1">
    <source>
        <dbReference type="SAM" id="Phobius"/>
    </source>
</evidence>
<keyword evidence="1" id="KW-0472">Membrane</keyword>
<dbReference type="Proteomes" id="UP000443843">
    <property type="component" value="Unassembled WGS sequence"/>
</dbReference>
<dbReference type="InterPro" id="IPR009936">
    <property type="entry name" value="DUF1468"/>
</dbReference>
<gene>
    <name evidence="3" type="ORF">GLS40_11655</name>
</gene>
<evidence type="ECO:0000313" key="3">
    <source>
        <dbReference type="EMBL" id="MWB78684.1"/>
    </source>
</evidence>
<evidence type="ECO:0000313" key="4">
    <source>
        <dbReference type="Proteomes" id="UP000443843"/>
    </source>
</evidence>
<evidence type="ECO:0000259" key="2">
    <source>
        <dbReference type="Pfam" id="PF07331"/>
    </source>
</evidence>
<keyword evidence="1" id="KW-1133">Transmembrane helix</keyword>
<feature type="transmembrane region" description="Helical" evidence="1">
    <location>
        <begin position="105"/>
        <end position="122"/>
    </location>
</feature>
<keyword evidence="1" id="KW-0812">Transmembrane</keyword>
<feature type="transmembrane region" description="Helical" evidence="1">
    <location>
        <begin position="50"/>
        <end position="69"/>
    </location>
</feature>
<organism evidence="3 4">
    <name type="scientific">Pseudooceanicola pacificus</name>
    <dbReference type="NCBI Taxonomy" id="2676438"/>
    <lineage>
        <taxon>Bacteria</taxon>
        <taxon>Pseudomonadati</taxon>
        <taxon>Pseudomonadota</taxon>
        <taxon>Alphaproteobacteria</taxon>
        <taxon>Rhodobacterales</taxon>
        <taxon>Paracoccaceae</taxon>
        <taxon>Pseudooceanicola</taxon>
    </lineage>
</organism>
<proteinExistence type="predicted"/>
<feature type="domain" description="DUF1468" evidence="2">
    <location>
        <begin position="18"/>
        <end position="152"/>
    </location>
</feature>
<name>A0A844W7E9_9RHOB</name>
<dbReference type="EMBL" id="WNXQ01000006">
    <property type="protein sequence ID" value="MWB78684.1"/>
    <property type="molecule type" value="Genomic_DNA"/>
</dbReference>
<dbReference type="Pfam" id="PF07331">
    <property type="entry name" value="TctB"/>
    <property type="match status" value="1"/>
</dbReference>